<evidence type="ECO:0000256" key="2">
    <source>
        <dbReference type="ARBA" id="ARBA00022692"/>
    </source>
</evidence>
<dbReference type="SUPFAM" id="SSF144083">
    <property type="entry name" value="Magnesium transport protein CorA, transmembrane region"/>
    <property type="match status" value="1"/>
</dbReference>
<dbReference type="InterPro" id="IPR036770">
    <property type="entry name" value="Ankyrin_rpt-contain_sf"/>
</dbReference>
<evidence type="ECO:0000256" key="9">
    <source>
        <dbReference type="SAM" id="MobiDB-lite"/>
    </source>
</evidence>
<dbReference type="SMART" id="SM00248">
    <property type="entry name" value="ANK"/>
    <property type="match status" value="25"/>
</dbReference>
<feature type="region of interest" description="Disordered" evidence="9">
    <location>
        <begin position="1509"/>
        <end position="1579"/>
    </location>
</feature>
<dbReference type="PhylomeDB" id="A0A0A2KAK4"/>
<feature type="region of interest" description="Disordered" evidence="9">
    <location>
        <begin position="1267"/>
        <end position="1336"/>
    </location>
</feature>
<evidence type="ECO:0000256" key="8">
    <source>
        <dbReference type="SAM" id="Coils"/>
    </source>
</evidence>
<comment type="subcellular location">
    <subcellularLocation>
        <location evidence="1">Membrane</location>
        <topology evidence="1">Multi-pass membrane protein</topology>
    </subcellularLocation>
</comment>
<evidence type="ECO:0000313" key="11">
    <source>
        <dbReference type="EMBL" id="KGO63933.1"/>
    </source>
</evidence>
<evidence type="ECO:0000256" key="5">
    <source>
        <dbReference type="ARBA" id="ARBA00023043"/>
    </source>
</evidence>
<dbReference type="GO" id="GO:0016020">
    <property type="term" value="C:membrane"/>
    <property type="evidence" value="ECO:0007669"/>
    <property type="project" value="UniProtKB-SubCell"/>
</dbReference>
<feature type="repeat" description="ANK" evidence="7">
    <location>
        <begin position="337"/>
        <end position="369"/>
    </location>
</feature>
<evidence type="ECO:0000256" key="7">
    <source>
        <dbReference type="PROSITE-ProRule" id="PRU00023"/>
    </source>
</evidence>
<feature type="repeat" description="ANK" evidence="7">
    <location>
        <begin position="405"/>
        <end position="437"/>
    </location>
</feature>
<feature type="compositionally biased region" description="Basic and acidic residues" evidence="9">
    <location>
        <begin position="1450"/>
        <end position="1472"/>
    </location>
</feature>
<dbReference type="GO" id="GO:0046873">
    <property type="term" value="F:metal ion transmembrane transporter activity"/>
    <property type="evidence" value="ECO:0007669"/>
    <property type="project" value="InterPro"/>
</dbReference>
<feature type="compositionally biased region" description="Polar residues" evidence="9">
    <location>
        <begin position="2027"/>
        <end position="2039"/>
    </location>
</feature>
<dbReference type="EMBL" id="JQGA01001611">
    <property type="protein sequence ID" value="KGO63933.1"/>
    <property type="molecule type" value="Genomic_DNA"/>
</dbReference>
<keyword evidence="2 10" id="KW-0812">Transmembrane</keyword>
<feature type="compositionally biased region" description="Basic and acidic residues" evidence="9">
    <location>
        <begin position="1308"/>
        <end position="1320"/>
    </location>
</feature>
<dbReference type="InterPro" id="IPR002523">
    <property type="entry name" value="MgTranspt_CorA/ZnTranspt_ZntB"/>
</dbReference>
<feature type="repeat" description="ANK" evidence="7">
    <location>
        <begin position="438"/>
        <end position="470"/>
    </location>
</feature>
<feature type="repeat" description="ANK" evidence="7">
    <location>
        <begin position="710"/>
        <end position="742"/>
    </location>
</feature>
<feature type="repeat" description="ANK" evidence="7">
    <location>
        <begin position="777"/>
        <end position="809"/>
    </location>
</feature>
<dbReference type="HOGENOM" id="CLU_233296_0_0_1"/>
<dbReference type="Pfam" id="PF00023">
    <property type="entry name" value="Ank"/>
    <property type="match status" value="2"/>
</dbReference>
<evidence type="ECO:0000256" key="4">
    <source>
        <dbReference type="ARBA" id="ARBA00022989"/>
    </source>
</evidence>
<feature type="region of interest" description="Disordered" evidence="9">
    <location>
        <begin position="1731"/>
        <end position="1759"/>
    </location>
</feature>
<feature type="repeat" description="ANK" evidence="7">
    <location>
        <begin position="303"/>
        <end position="335"/>
    </location>
</feature>
<dbReference type="Pfam" id="PF12796">
    <property type="entry name" value="Ank_2"/>
    <property type="match status" value="6"/>
</dbReference>
<dbReference type="PANTHER" id="PTHR24126:SF14">
    <property type="entry name" value="ANK_REP_REGION DOMAIN-CONTAINING PROTEIN"/>
    <property type="match status" value="1"/>
</dbReference>
<dbReference type="Gene3D" id="1.25.40.20">
    <property type="entry name" value="Ankyrin repeat-containing domain"/>
    <property type="match status" value="5"/>
</dbReference>
<name>A0A0A2KAK4_PENIT</name>
<accession>A0A0A2KAK4</accession>
<feature type="repeat" description="ANK" evidence="7">
    <location>
        <begin position="472"/>
        <end position="504"/>
    </location>
</feature>
<sequence>MPDAQEDLSTGSKESTGNDSIYWGERIRDQIIDGDGKGLESTLKEHPDALESRFSYRFNDDSPEAEGVTPLILSAGLGRHDMVCMLLESGADEEATTTSGGSPAFFVAIDFGHLEIFKLFLLRKKEVVLGTRNNAKQNTFMRAALFGRLSIIELLLENSADTTATNEDGDSAFTLACIFGKLCVVKKLVAFRPDVVKEHNHEGRNGLLCAIIHKNLSVVEFLIGYPATTKSTDVNGDSAFTLACLVGYLSVIKKLIAITTEVLEERDGDGRTGVLCAAWNDQLEIVQYLIDEKGAKPDDQDETGFTVLHVASYRGNVKMIKYILQKSSDVLEISSFYGQTPLLTAAEEGQVAAVQALLQNQANLGHQNNDEDTALHIASRDGNTELARVLIKMRKDVPLEIRNGSSQTPFLTAVVNKHYDVVDLLIGAGAKIDAKDENGRTALNIAIEYGDLRLVKTLVEKQKDLSGIQNDSKEKALLHAAEKGDSKIFRFLLKAGADIEACGDCGETVLHFAARSGNCELIKMILKQKETLLDKVDHFKKTPLLFAAEKGQHDALDLLLKRGANSKTEDDDKWTVFHYAAKSGDLGVVQEFYKQDASFFNKRNIMGQIALVVAANEGQSNVVDFLVEVAARASHRESYGEDEKFAVLTYAVSKGRLKHIEGILSQSRELVKRRDESGDVPLFIAIKNIQQDVVSHLLTVNDDFSIKDGQGSTLLHCATKSGLQEIMKRLLERNSDLIDEKDTNGETALVIAIRNNDDNLISLLLENKASVDIRDRFGDTVLHSACRWSSLGTVQKLLKRGAEPTTTGADNETALHHAARSGNLQKVDLVLEWLSGNSKGEWTAAEDRWGDTPLNDAISWEEFEIAFKLLKSPFYFPKRPSEVEVHIASQQERIKLAGWLVDQVEKSTSEDIQEHVGAIAYWAILNSHQKLLSALLKKGKLPSLNSQDGSTWAHIAALGNNPDSMKSILDWPTCILDRTKKGIMPLYLAAKRDNSSMLKTLLDGLDSETALEAMIHETEEKDTVLSITAAEERPGKEGSSRELLWLKLCSNDMLPAMKKTLASFNAKTDGLMEQAARSYIRGTRERKPLMHLLSILQDIHGEPHWDGSLEIKKSSTTGEWTILQLVVYYQFPQALWCLLSSGRYYNELDRNLSECNKVNGKWSKHNQKITDIISDLLVTPPPIIQPLATRSLPKSLDEFRKRDRLGILSKQEGIILDLFTTDDHDIAVQLKQASLQHIIYEEGPDEIMSKEGLKDLRSLRDRIYTLEKPTEKIEGGQKPKEKRKPDTKPHSGLADGDGALKSVAPNAETEKKSPPKKDKTLSPLPAGDSKGRPNLRPRKKYRWIHIPVNSLDAVGELMNRISYYTDQPHIHQSLIAFVKQSWSELPVGGGSHCMRPNCVNEPHSKAQPLENDIVKPEKGLNDKAEDLGRLALYVPYLSWSTKEFLTTELQPKKEDIHDQGEAPDAAEEHSEFYQRSISHSPVSLDQYYYAGLQADELQKRNGHQVMSRYLQRQATSKHSPEDSNMNKSTTPGTSTRTFERSGGHEKAKSTHANDEAEKQKASHGEGKGKEGPDVPRAETSYDMSLNDRTVADASSTASQILVINQLWLWIVDESEDAYISAKQTTVCAVLLTFFPETIITTSTKNDTKVRETFLHQVLLRVQAQKKVSELLLSQIVEIIVETATTSFYDVKVSLDATGKAKRSPMDIFRESLQRVRNEEASLFDGFEKSLKGDKAGQQSGSGAVINHKTPPTDQHPPKKPIVTRLGEWWKSLQAHALENRYQNIQNETRLLREIKDILDELRILKELANDQEHVNGLWKKIVDVQIGRRYTIKETKDDLENMIQEAKSVEEAINTLLDLKQKQATILEAQATRQQSDTVMVFTVVTIVFLPASFLTSLFALNVSDFPHQGDSVAFEGRWIFPIIFGVSLGVSTFFVWLAFNAHLFKHALGQTWRQLKDCSSRNVNSERQGQQDIKTRASRLKSLLSAAWRQHENKVDESAERNSHEPHESAPGQLQEQDVGLREEGQTPQMGPGNYNTV</sequence>
<evidence type="ECO:0000256" key="10">
    <source>
        <dbReference type="SAM" id="Phobius"/>
    </source>
</evidence>
<keyword evidence="6 10" id="KW-0472">Membrane</keyword>
<feature type="transmembrane region" description="Helical" evidence="10">
    <location>
        <begin position="1919"/>
        <end position="1940"/>
    </location>
</feature>
<feature type="compositionally biased region" description="Basic and acidic residues" evidence="9">
    <location>
        <begin position="1995"/>
        <end position="2009"/>
    </location>
</feature>
<dbReference type="InterPro" id="IPR002110">
    <property type="entry name" value="Ankyrin_rpt"/>
</dbReference>
<dbReference type="OrthoDB" id="4369065at2759"/>
<protein>
    <submittedName>
        <fullName evidence="11">Mg2+ transporter protein, CorA-like/Zinc transport protein ZntB</fullName>
    </submittedName>
</protein>
<feature type="compositionally biased region" description="Polar residues" evidence="9">
    <location>
        <begin position="1510"/>
        <end position="1536"/>
    </location>
</feature>
<feature type="repeat" description="ANK" evidence="7">
    <location>
        <begin position="744"/>
        <end position="776"/>
    </location>
</feature>
<dbReference type="SUPFAM" id="SSF48403">
    <property type="entry name" value="Ankyrin repeat"/>
    <property type="match status" value="3"/>
</dbReference>
<dbReference type="PROSITE" id="PS50088">
    <property type="entry name" value="ANK_REPEAT"/>
    <property type="match status" value="12"/>
</dbReference>
<evidence type="ECO:0000256" key="6">
    <source>
        <dbReference type="ARBA" id="ARBA00023136"/>
    </source>
</evidence>
<feature type="region of interest" description="Disordered" evidence="9">
    <location>
        <begin position="1"/>
        <end position="22"/>
    </location>
</feature>
<dbReference type="PROSITE" id="PS50297">
    <property type="entry name" value="ANK_REP_REGION"/>
    <property type="match status" value="11"/>
</dbReference>
<feature type="region of interest" description="Disordered" evidence="9">
    <location>
        <begin position="1450"/>
        <end position="1474"/>
    </location>
</feature>
<dbReference type="STRING" id="40296.A0A0A2KAK4"/>
<feature type="repeat" description="ANK" evidence="7">
    <location>
        <begin position="66"/>
        <end position="98"/>
    </location>
</feature>
<evidence type="ECO:0000256" key="1">
    <source>
        <dbReference type="ARBA" id="ARBA00004141"/>
    </source>
</evidence>
<feature type="coiled-coil region" evidence="8">
    <location>
        <begin position="1774"/>
        <end position="1859"/>
    </location>
</feature>
<feature type="transmembrane region" description="Helical" evidence="10">
    <location>
        <begin position="1879"/>
        <end position="1899"/>
    </location>
</feature>
<gene>
    <name evidence="11" type="ORF">PITC_013010</name>
</gene>
<dbReference type="Proteomes" id="UP000030104">
    <property type="component" value="Unassembled WGS sequence"/>
</dbReference>
<feature type="compositionally biased region" description="Basic and acidic residues" evidence="9">
    <location>
        <begin position="1267"/>
        <end position="1289"/>
    </location>
</feature>
<dbReference type="InterPro" id="IPR045863">
    <property type="entry name" value="CorA_TM1_TM2"/>
</dbReference>
<reference evidence="11 12" key="1">
    <citation type="journal article" date="2015" name="Mol. Plant Microbe Interact.">
        <title>Genome, transcriptome, and functional analyses of Penicillium expansum provide new insights into secondary metabolism and pathogenicity.</title>
        <authorList>
            <person name="Ballester A.R."/>
            <person name="Marcet-Houben M."/>
            <person name="Levin E."/>
            <person name="Sela N."/>
            <person name="Selma-Lazaro C."/>
            <person name="Carmona L."/>
            <person name="Wisniewski M."/>
            <person name="Droby S."/>
            <person name="Gonzalez-Candelas L."/>
            <person name="Gabaldon T."/>
        </authorList>
    </citation>
    <scope>NUCLEOTIDE SEQUENCE [LARGE SCALE GENOMIC DNA]</scope>
    <source>
        <strain evidence="11 12">PHI-1</strain>
    </source>
</reference>
<organism evidence="11 12">
    <name type="scientific">Penicillium italicum</name>
    <name type="common">Blue mold</name>
    <dbReference type="NCBI Taxonomy" id="40296"/>
    <lineage>
        <taxon>Eukaryota</taxon>
        <taxon>Fungi</taxon>
        <taxon>Dikarya</taxon>
        <taxon>Ascomycota</taxon>
        <taxon>Pezizomycotina</taxon>
        <taxon>Eurotiomycetes</taxon>
        <taxon>Eurotiomycetidae</taxon>
        <taxon>Eurotiales</taxon>
        <taxon>Aspergillaceae</taxon>
        <taxon>Penicillium</taxon>
    </lineage>
</organism>
<dbReference type="Pfam" id="PF01544">
    <property type="entry name" value="CorA"/>
    <property type="match status" value="1"/>
</dbReference>
<keyword evidence="3" id="KW-0677">Repeat</keyword>
<feature type="repeat" description="ANK" evidence="7">
    <location>
        <begin position="370"/>
        <end position="402"/>
    </location>
</feature>
<feature type="repeat" description="ANK" evidence="7">
    <location>
        <begin position="539"/>
        <end position="571"/>
    </location>
</feature>
<dbReference type="Gene3D" id="1.20.58.340">
    <property type="entry name" value="Magnesium transport protein CorA, transmembrane region"/>
    <property type="match status" value="1"/>
</dbReference>
<evidence type="ECO:0000313" key="12">
    <source>
        <dbReference type="Proteomes" id="UP000030104"/>
    </source>
</evidence>
<evidence type="ECO:0000256" key="3">
    <source>
        <dbReference type="ARBA" id="ARBA00022737"/>
    </source>
</evidence>
<dbReference type="PANTHER" id="PTHR24126">
    <property type="entry name" value="ANKYRIN REPEAT, PH AND SEC7 DOMAIN CONTAINING PROTEIN SECG-RELATED"/>
    <property type="match status" value="1"/>
</dbReference>
<feature type="repeat" description="ANK" evidence="7">
    <location>
        <begin position="505"/>
        <end position="527"/>
    </location>
</feature>
<feature type="compositionally biased region" description="Basic and acidic residues" evidence="9">
    <location>
        <begin position="1537"/>
        <end position="1576"/>
    </location>
</feature>
<keyword evidence="8" id="KW-0175">Coiled coil</keyword>
<keyword evidence="5 7" id="KW-0040">ANK repeat</keyword>
<feature type="compositionally biased region" description="Polar residues" evidence="9">
    <location>
        <begin position="7"/>
        <end position="19"/>
    </location>
</feature>
<keyword evidence="4 10" id="KW-1133">Transmembrane helix</keyword>
<proteinExistence type="predicted"/>
<comment type="caution">
    <text evidence="11">The sequence shown here is derived from an EMBL/GenBank/DDBJ whole genome shotgun (WGS) entry which is preliminary data.</text>
</comment>
<feature type="region of interest" description="Disordered" evidence="9">
    <location>
        <begin position="1995"/>
        <end position="2039"/>
    </location>
</feature>
<keyword evidence="12" id="KW-1185">Reference proteome</keyword>